<dbReference type="AlphaFoldDB" id="A0A498SUI4"/>
<feature type="region of interest" description="Disordered" evidence="1">
    <location>
        <begin position="1"/>
        <end position="23"/>
    </location>
</feature>
<gene>
    <name evidence="2" type="ORF">NAV_LOCUS7698</name>
</gene>
<proteinExistence type="predicted"/>
<keyword evidence="3" id="KW-1185">Reference proteome</keyword>
<feature type="compositionally biased region" description="Basic and acidic residues" evidence="1">
    <location>
        <begin position="1"/>
        <end position="11"/>
    </location>
</feature>
<accession>A0A498SUI4</accession>
<dbReference type="Proteomes" id="UP000276991">
    <property type="component" value="Unassembled WGS sequence"/>
</dbReference>
<organism evidence="2 3">
    <name type="scientific">Acanthocheilonema viteae</name>
    <name type="common">Filarial nematode worm</name>
    <name type="synonym">Dipetalonema viteae</name>
    <dbReference type="NCBI Taxonomy" id="6277"/>
    <lineage>
        <taxon>Eukaryota</taxon>
        <taxon>Metazoa</taxon>
        <taxon>Ecdysozoa</taxon>
        <taxon>Nematoda</taxon>
        <taxon>Chromadorea</taxon>
        <taxon>Rhabditida</taxon>
        <taxon>Spirurina</taxon>
        <taxon>Spiruromorpha</taxon>
        <taxon>Filarioidea</taxon>
        <taxon>Onchocercidae</taxon>
        <taxon>Acanthocheilonema</taxon>
    </lineage>
</organism>
<evidence type="ECO:0000256" key="1">
    <source>
        <dbReference type="SAM" id="MobiDB-lite"/>
    </source>
</evidence>
<feature type="compositionally biased region" description="Polar residues" evidence="1">
    <location>
        <begin position="13"/>
        <end position="23"/>
    </location>
</feature>
<evidence type="ECO:0000313" key="3">
    <source>
        <dbReference type="Proteomes" id="UP000276991"/>
    </source>
</evidence>
<dbReference type="EMBL" id="UPTC01002011">
    <property type="protein sequence ID" value="VBB32907.1"/>
    <property type="molecule type" value="Genomic_DNA"/>
</dbReference>
<reference evidence="2 3" key="1">
    <citation type="submission" date="2018-08" db="EMBL/GenBank/DDBJ databases">
        <authorList>
            <person name="Laetsch R D."/>
            <person name="Stevens L."/>
            <person name="Kumar S."/>
            <person name="Blaxter L. M."/>
        </authorList>
    </citation>
    <scope>NUCLEOTIDE SEQUENCE [LARGE SCALE GENOMIC DNA]</scope>
</reference>
<name>A0A498SUI4_ACAVI</name>
<evidence type="ECO:0000313" key="2">
    <source>
        <dbReference type="EMBL" id="VBB32907.1"/>
    </source>
</evidence>
<sequence length="155" mass="17145">MSSKVGSKDYSKFQLSTSPSSSCGDWLAAQWCLISEWSENGSEVIGLLVGGFDSVRLKSSSPDSRYGLGSLFYCEDAQKWAEKGVVTAAGSPKWMNYQRSGSPSSHLDCYHHHCCPFQILISPVSPSQTFSVRNILRRKERSSQSVNGTHSNKHY</sequence>
<protein>
    <submittedName>
        <fullName evidence="2">Uncharacterized protein</fullName>
    </submittedName>
</protein>